<evidence type="ECO:0000256" key="1">
    <source>
        <dbReference type="ARBA" id="ARBA00004163"/>
    </source>
</evidence>
<dbReference type="STRING" id="28743.ENSCVAP00000011614"/>
<evidence type="ECO:0000256" key="10">
    <source>
        <dbReference type="SAM" id="Coils"/>
    </source>
</evidence>
<keyword evidence="7 10" id="KW-0175">Coiled coil</keyword>
<dbReference type="GO" id="GO:0005484">
    <property type="term" value="F:SNAP receptor activity"/>
    <property type="evidence" value="ECO:0007669"/>
    <property type="project" value="InterPro"/>
</dbReference>
<dbReference type="Proteomes" id="UP000265020">
    <property type="component" value="Unassembled WGS sequence"/>
</dbReference>
<dbReference type="GO" id="GO:0006890">
    <property type="term" value="P:retrograde vesicle-mediated transport, Golgi to endoplasmic reticulum"/>
    <property type="evidence" value="ECO:0007669"/>
    <property type="project" value="InterPro"/>
</dbReference>
<dbReference type="InterPro" id="IPR005606">
    <property type="entry name" value="Sec20"/>
</dbReference>
<dbReference type="PANTHER" id="PTHR12825:SF0">
    <property type="entry name" value="VESICLE TRANSPORT PROTEIN SEC20"/>
    <property type="match status" value="1"/>
</dbReference>
<evidence type="ECO:0000256" key="5">
    <source>
        <dbReference type="ARBA" id="ARBA00022892"/>
    </source>
</evidence>
<reference evidence="13" key="2">
    <citation type="submission" date="2025-09" db="UniProtKB">
        <authorList>
            <consortium name="Ensembl"/>
        </authorList>
    </citation>
    <scope>IDENTIFICATION</scope>
</reference>
<dbReference type="GeneID" id="107084160"/>
<dbReference type="OrthoDB" id="46868at2759"/>
<dbReference type="RefSeq" id="XP_015229351.1">
    <property type="nucleotide sequence ID" value="XM_015373865.1"/>
</dbReference>
<organism evidence="13 14">
    <name type="scientific">Cyprinodon variegatus</name>
    <name type="common">Sheepshead minnow</name>
    <dbReference type="NCBI Taxonomy" id="28743"/>
    <lineage>
        <taxon>Eukaryota</taxon>
        <taxon>Metazoa</taxon>
        <taxon>Chordata</taxon>
        <taxon>Craniata</taxon>
        <taxon>Vertebrata</taxon>
        <taxon>Euteleostomi</taxon>
        <taxon>Actinopterygii</taxon>
        <taxon>Neopterygii</taxon>
        <taxon>Teleostei</taxon>
        <taxon>Neoteleostei</taxon>
        <taxon>Acanthomorphata</taxon>
        <taxon>Ovalentaria</taxon>
        <taxon>Atherinomorphae</taxon>
        <taxon>Cyprinodontiformes</taxon>
        <taxon>Cyprinodontidae</taxon>
        <taxon>Cyprinodon</taxon>
    </lineage>
</organism>
<dbReference type="AlphaFoldDB" id="A0A3Q2D0C6"/>
<evidence type="ECO:0000256" key="9">
    <source>
        <dbReference type="ARBA" id="ARBA00037934"/>
    </source>
</evidence>
<dbReference type="Pfam" id="PF03908">
    <property type="entry name" value="Sec20"/>
    <property type="match status" value="1"/>
</dbReference>
<dbReference type="PANTHER" id="PTHR12825">
    <property type="entry name" value="BNIP1-RELATED"/>
    <property type="match status" value="1"/>
</dbReference>
<evidence type="ECO:0000256" key="11">
    <source>
        <dbReference type="SAM" id="Phobius"/>
    </source>
</evidence>
<dbReference type="GO" id="GO:0031201">
    <property type="term" value="C:SNARE complex"/>
    <property type="evidence" value="ECO:0007669"/>
    <property type="project" value="TreeGrafter"/>
</dbReference>
<evidence type="ECO:0000256" key="4">
    <source>
        <dbReference type="ARBA" id="ARBA00022824"/>
    </source>
</evidence>
<dbReference type="GO" id="GO:0046982">
    <property type="term" value="F:protein heterodimerization activity"/>
    <property type="evidence" value="ECO:0007669"/>
    <property type="project" value="Ensembl"/>
</dbReference>
<evidence type="ECO:0000259" key="12">
    <source>
        <dbReference type="Pfam" id="PF03908"/>
    </source>
</evidence>
<comment type="subcellular location">
    <subcellularLocation>
        <location evidence="1">Endoplasmic reticulum membrane</location>
        <topology evidence="1">Single-pass type IV membrane protein</topology>
    </subcellularLocation>
</comment>
<accession>A0A3Q2D0C6</accession>
<evidence type="ECO:0000256" key="6">
    <source>
        <dbReference type="ARBA" id="ARBA00022989"/>
    </source>
</evidence>
<evidence type="ECO:0000256" key="7">
    <source>
        <dbReference type="ARBA" id="ARBA00023054"/>
    </source>
</evidence>
<dbReference type="OMA" id="MSNQTAW"/>
<keyword evidence="3 11" id="KW-0812">Transmembrane</keyword>
<protein>
    <submittedName>
        <fullName evidence="13">BCL2 interacting protein 1b</fullName>
    </submittedName>
</protein>
<name>A0A3Q2D0C6_CYPVA</name>
<dbReference type="CTD" id="795732"/>
<dbReference type="GeneTree" id="ENSGT00390000014412"/>
<keyword evidence="14" id="KW-1185">Reference proteome</keyword>
<keyword evidence="5" id="KW-0931">ER-Golgi transport</keyword>
<proteinExistence type="inferred from homology"/>
<feature type="domain" description="Sec20 C-terminal" evidence="12">
    <location>
        <begin position="136"/>
        <end position="226"/>
    </location>
</feature>
<keyword evidence="6 11" id="KW-1133">Transmembrane helix</keyword>
<keyword evidence="8 11" id="KW-0472">Membrane</keyword>
<keyword evidence="4" id="KW-0256">Endoplasmic reticulum</keyword>
<evidence type="ECO:0000256" key="2">
    <source>
        <dbReference type="ARBA" id="ARBA00022448"/>
    </source>
</evidence>
<comment type="similarity">
    <text evidence="9">Belongs to the SEC20 family.</text>
</comment>
<evidence type="ECO:0000313" key="14">
    <source>
        <dbReference type="Proteomes" id="UP000265020"/>
    </source>
</evidence>
<evidence type="ECO:0000313" key="13">
    <source>
        <dbReference type="Ensembl" id="ENSCVAP00000011614.1"/>
    </source>
</evidence>
<evidence type="ECO:0000256" key="3">
    <source>
        <dbReference type="ARBA" id="ARBA00022692"/>
    </source>
</evidence>
<dbReference type="CDD" id="cd15865">
    <property type="entry name" value="SNARE_SEC20"/>
    <property type="match status" value="1"/>
</dbReference>
<feature type="coiled-coil region" evidence="10">
    <location>
        <begin position="44"/>
        <end position="78"/>
    </location>
</feature>
<reference evidence="13" key="1">
    <citation type="submission" date="2025-08" db="UniProtKB">
        <authorList>
            <consortium name="Ensembl"/>
        </authorList>
    </citation>
    <scope>IDENTIFICATION</scope>
</reference>
<dbReference type="Ensembl" id="ENSCVAT00000029998.1">
    <property type="protein sequence ID" value="ENSCVAP00000011614.1"/>
    <property type="gene ID" value="ENSCVAG00000013923.1"/>
</dbReference>
<dbReference type="InterPro" id="IPR056173">
    <property type="entry name" value="Sec20_C"/>
</dbReference>
<keyword evidence="2" id="KW-0813">Transport</keyword>
<sequence>MASSEDVNVRICAQEIIKYDLEIKALIQDIIVCPGPQTALTELNSQVKNKFNKLRLRIQDLEQMAQEQDTELDRMSILTEMESQRRQMLSNQTAWRKANLACKLAIDKTEKDELLHGGDSPSTRQRKVTKETLVESSSSITESLMSISRMMSEQVKQSEDTIGSLATSSRTVQETNEEFRNMTGTIHLGRKLILKYNRRELTDKLLIFLALALFFATVLYILKKRLLPFI</sequence>
<evidence type="ECO:0000256" key="8">
    <source>
        <dbReference type="ARBA" id="ARBA00023136"/>
    </source>
</evidence>
<dbReference type="GO" id="GO:0005789">
    <property type="term" value="C:endoplasmic reticulum membrane"/>
    <property type="evidence" value="ECO:0007669"/>
    <property type="project" value="UniProtKB-SubCell"/>
</dbReference>
<feature type="transmembrane region" description="Helical" evidence="11">
    <location>
        <begin position="205"/>
        <end position="222"/>
    </location>
</feature>
<dbReference type="KEGG" id="cvg:107084160"/>